<name>A0A2S1SH60_9FLAO</name>
<dbReference type="RefSeq" id="WP_108903529.1">
    <property type="nucleotide sequence ID" value="NZ_CP029187.1"/>
</dbReference>
<evidence type="ECO:0000313" key="5">
    <source>
        <dbReference type="Proteomes" id="UP000244937"/>
    </source>
</evidence>
<keyword evidence="5" id="KW-1185">Reference proteome</keyword>
<evidence type="ECO:0000256" key="1">
    <source>
        <dbReference type="SAM" id="Phobius"/>
    </source>
</evidence>
<feature type="domain" description="Protein FecR C-terminal" evidence="3">
    <location>
        <begin position="233"/>
        <end position="300"/>
    </location>
</feature>
<keyword evidence="1" id="KW-0472">Membrane</keyword>
<dbReference type="AlphaFoldDB" id="A0A2S1SH60"/>
<keyword evidence="1" id="KW-0812">Transmembrane</keyword>
<protein>
    <submittedName>
        <fullName evidence="4">Iron dicitrate transport regulator FecR</fullName>
    </submittedName>
</protein>
<evidence type="ECO:0000259" key="2">
    <source>
        <dbReference type="Pfam" id="PF04773"/>
    </source>
</evidence>
<dbReference type="Proteomes" id="UP000244937">
    <property type="component" value="Chromosome"/>
</dbReference>
<dbReference type="InterPro" id="IPR032508">
    <property type="entry name" value="FecR_C"/>
</dbReference>
<dbReference type="OrthoDB" id="1097347at2"/>
<sequence length="305" mass="34277">MKKEHDLAKWLAGEMTEQERVDFEKTPEFSSYDKIARFSQLLEAPDFDSDKMYNSIISREKKQTKVIPLYRKNLLLKIAAVLVIGLGIWFAMPDTNEENHQELAVAGKTSIFQLPDHSEVTLNAGSDAAYQSGNWDKNREISLHGEAFFKVAKGKTFDVLTDCGKVTVVGTQFNVKSRGNRFEVTCFEGKVRVQCADNVIFITKGQKVAFENGAAIPSKFMESDRPSWMDRQMEFTSENLQGVVAEMKRQYNINIDVVAVDKTKNQAFTGVMPADKLEVALEIVSRTFGIHVKKTESGIILSGND</sequence>
<dbReference type="PIRSF" id="PIRSF018266">
    <property type="entry name" value="FecR"/>
    <property type="match status" value="1"/>
</dbReference>
<dbReference type="Gene3D" id="3.55.50.30">
    <property type="match status" value="1"/>
</dbReference>
<evidence type="ECO:0000313" key="4">
    <source>
        <dbReference type="EMBL" id="AWI25743.1"/>
    </source>
</evidence>
<dbReference type="Gene3D" id="2.60.120.1440">
    <property type="match status" value="1"/>
</dbReference>
<dbReference type="PANTHER" id="PTHR30273:SF2">
    <property type="entry name" value="PROTEIN FECR"/>
    <property type="match status" value="1"/>
</dbReference>
<proteinExistence type="predicted"/>
<organism evidence="4 5">
    <name type="scientific">Flavobacterium pallidum</name>
    <dbReference type="NCBI Taxonomy" id="2172098"/>
    <lineage>
        <taxon>Bacteria</taxon>
        <taxon>Pseudomonadati</taxon>
        <taxon>Bacteroidota</taxon>
        <taxon>Flavobacteriia</taxon>
        <taxon>Flavobacteriales</taxon>
        <taxon>Flavobacteriaceae</taxon>
        <taxon>Flavobacterium</taxon>
    </lineage>
</organism>
<dbReference type="InterPro" id="IPR006860">
    <property type="entry name" value="FecR"/>
</dbReference>
<dbReference type="EMBL" id="CP029187">
    <property type="protein sequence ID" value="AWI25743.1"/>
    <property type="molecule type" value="Genomic_DNA"/>
</dbReference>
<keyword evidence="1" id="KW-1133">Transmembrane helix</keyword>
<dbReference type="Pfam" id="PF04773">
    <property type="entry name" value="FecR"/>
    <property type="match status" value="1"/>
</dbReference>
<accession>A0A2S1SH60</accession>
<feature type="transmembrane region" description="Helical" evidence="1">
    <location>
        <begin position="74"/>
        <end position="92"/>
    </location>
</feature>
<dbReference type="GO" id="GO:0016989">
    <property type="term" value="F:sigma factor antagonist activity"/>
    <property type="evidence" value="ECO:0007669"/>
    <property type="project" value="TreeGrafter"/>
</dbReference>
<gene>
    <name evidence="4" type="ORF">HYN49_07425</name>
</gene>
<evidence type="ECO:0000259" key="3">
    <source>
        <dbReference type="Pfam" id="PF16344"/>
    </source>
</evidence>
<reference evidence="4 5" key="1">
    <citation type="submission" date="2018-05" db="EMBL/GenBank/DDBJ databases">
        <title>Genome sequencing of Flavobacterium sp. HYN0049.</title>
        <authorList>
            <person name="Yi H."/>
            <person name="Baek C."/>
        </authorList>
    </citation>
    <scope>NUCLEOTIDE SEQUENCE [LARGE SCALE GENOMIC DNA]</scope>
    <source>
        <strain evidence="4 5">HYN0049</strain>
    </source>
</reference>
<dbReference type="PANTHER" id="PTHR30273">
    <property type="entry name" value="PERIPLASMIC SIGNAL SENSOR AND SIGMA FACTOR ACTIVATOR FECR-RELATED"/>
    <property type="match status" value="1"/>
</dbReference>
<dbReference type="Pfam" id="PF16344">
    <property type="entry name" value="FecR_C"/>
    <property type="match status" value="1"/>
</dbReference>
<dbReference type="KEGG" id="fpal:HYN49_07425"/>
<feature type="domain" description="FecR protein" evidence="2">
    <location>
        <begin position="111"/>
        <end position="192"/>
    </location>
</feature>
<dbReference type="InterPro" id="IPR012373">
    <property type="entry name" value="Ferrdict_sens_TM"/>
</dbReference>